<feature type="coiled-coil region" evidence="1">
    <location>
        <begin position="798"/>
        <end position="835"/>
    </location>
</feature>
<comment type="caution">
    <text evidence="3">The sequence shown here is derived from an EMBL/GenBank/DDBJ whole genome shotgun (WGS) entry which is preliminary data.</text>
</comment>
<feature type="non-terminal residue" evidence="3">
    <location>
        <position position="1412"/>
    </location>
</feature>
<evidence type="ECO:0000259" key="2">
    <source>
        <dbReference type="Pfam" id="PF20155"/>
    </source>
</evidence>
<evidence type="ECO:0000313" key="3">
    <source>
        <dbReference type="EMBL" id="MFC2998230.1"/>
    </source>
</evidence>
<evidence type="ECO:0000313" key="4">
    <source>
        <dbReference type="Proteomes" id="UP001595455"/>
    </source>
</evidence>
<dbReference type="InterPro" id="IPR013491">
    <property type="entry name" value="Tape_meas_N"/>
</dbReference>
<sequence>MAQESILRIVIDSRNAERNAQALDRELRSIQRSGDFASRSTDGLSEATRQLASYMMGVLTVGAAIAKTDMYTGLRNRLKLVTEDQYALNKAMFDTFKIAQNTAQAWDSVAQIYQRFSDNSKRLNLTQEKTAALTDTVAKAISISGGSASSAEAALIQFSQALASNVLRGEELNSVMEQAPGLAKAIAQGMGITVGQLRSVAAEGKITGDVLVEALTKAKDSVDDLFAKTDFTIGQSLTQLSNAVTQFIGEAGQGSGAATMLSSSIKNLADNLDLVVNAGTAVAMGYVAKSMMLGAMATSKATYSLIAKVDATIAERQANIAATQAEVASAIAEAQSTEAKLANLQATRAQIVEELRLELRRMKMQFSTQGTINSELRMALLRQQQVAINAELLATETALAASSTRLSVALAAQAAATSRLALGKAALMAMFSPMGIAIAATVAAFYFLSSSAEEVKESLATQSESVEALTKKYLELNSVQAQVESVRLRKEVDAQKDSIDDAESSIGRFIYLQKELFKISGDDYKQYKQAIKAIATGADDAGVMLQKMVASGRFSQDQVDRLVEYSGAVADSKNKINQNNTALELLTKTSGQHTVVTKESTKQLADQAGALKIATQNFSDMKAHVIESLQVQVEFAKLNSASKDQVKTLNGVIKQYSSNQISATDAVSNFNASAKMPGNVLIGLQNYATKTDGAKKEVNSLAEKIKQLNILSPNTVKATDERAAAADREKKSIEDAKKAYDDLRDAYAKKNLSIDFDLKNIKLLGLEMGKAVSEFYDENKIPKTRSLTSGEWKEFQKHFDKQQALKQLEDEITEAKRKQNKENEKQYQYKQAEIELLRKAYGDVSKSGLGAYAESKGIPANVIAGLYMQESKAGTDLTSHTGAKGNWQTTRAYRKRYNISMEDNNDFLKVGKIVVDNIAKVFNETGSLKQAILSHNAGEAGAQRFMETGRVKGSADRNKEVAGYLPSIDKWASWGDGKKGDLLGSDDSGKAYQKFLDDQKELEEEIKQLRERYSSEDIIRNQQRLDEIAEANRLGLQHLIPDIEKRYAAESKLAELSYNESLSGYQWSEQQKIVYARDRAQQELILSTQHSDKQKKVLKKAIDDQAKYELAVFDETQRRKAQELSDVLTERQKQSSENQLRILAQANMSPDEFARWNLQNNMTNDVSYAFDDYQKDIKDINRKDETGRFEIEDANYRNQLLQQAERTHQAKMLEIKEDYAAQAQDLDQQEYETKMQVYGQIAGMVSQTFDQMAGMLKESAGESSALYKSMFLTGKAASIAQAIVNTEEGATKALAQGGAYGSLLAGVVRATGYASVGMIAGQTIASFATGGHVRGPGTSTSDSIPVMLSDYEFVTKASAVKKIGVANMEYMNRTGEMPFQREYEELHKRIAGNQLPEPFIVPKYKDGGLVGS</sequence>
<evidence type="ECO:0000256" key="1">
    <source>
        <dbReference type="SAM" id="Coils"/>
    </source>
</evidence>
<dbReference type="NCBIfam" id="TIGR02675">
    <property type="entry name" value="tape_meas_nterm"/>
    <property type="match status" value="1"/>
</dbReference>
<dbReference type="Gene3D" id="1.10.530.10">
    <property type="match status" value="1"/>
</dbReference>
<protein>
    <submittedName>
        <fullName evidence="3">Tape measure protein</fullName>
    </submittedName>
</protein>
<dbReference type="EMBL" id="JBHRSF010000174">
    <property type="protein sequence ID" value="MFC2998230.1"/>
    <property type="molecule type" value="Genomic_DNA"/>
</dbReference>
<keyword evidence="1" id="KW-0175">Coiled coil</keyword>
<feature type="coiled-coil region" evidence="1">
    <location>
        <begin position="992"/>
        <end position="1019"/>
    </location>
</feature>
<gene>
    <name evidence="3" type="ORF">ACFODO_23855</name>
</gene>
<dbReference type="Pfam" id="PF20155">
    <property type="entry name" value="TMP_3"/>
    <property type="match status" value="1"/>
</dbReference>
<accession>A0ABV7BQ47</accession>
<feature type="domain" description="Tape measure protein N-terminal" evidence="2">
    <location>
        <begin position="63"/>
        <end position="252"/>
    </location>
</feature>
<dbReference type="RefSeq" id="WP_378228450.1">
    <property type="nucleotide sequence ID" value="NZ_JBHRSF010000174.1"/>
</dbReference>
<dbReference type="SUPFAM" id="SSF53955">
    <property type="entry name" value="Lysozyme-like"/>
    <property type="match status" value="1"/>
</dbReference>
<feature type="coiled-coil region" evidence="1">
    <location>
        <begin position="320"/>
        <end position="354"/>
    </location>
</feature>
<proteinExistence type="predicted"/>
<keyword evidence="4" id="KW-1185">Reference proteome</keyword>
<name>A0ABV7BQ47_9GAMM</name>
<dbReference type="InterPro" id="IPR023346">
    <property type="entry name" value="Lysozyme-like_dom_sf"/>
</dbReference>
<organism evidence="3 4">
    <name type="scientific">Acinetobacter sichuanensis</name>
    <dbReference type="NCBI Taxonomy" id="2136183"/>
    <lineage>
        <taxon>Bacteria</taxon>
        <taxon>Pseudomonadati</taxon>
        <taxon>Pseudomonadota</taxon>
        <taxon>Gammaproteobacteria</taxon>
        <taxon>Moraxellales</taxon>
        <taxon>Moraxellaceae</taxon>
        <taxon>Acinetobacter</taxon>
    </lineage>
</organism>
<feature type="coiled-coil region" evidence="1">
    <location>
        <begin position="716"/>
        <end position="753"/>
    </location>
</feature>
<reference evidence="4" key="1">
    <citation type="journal article" date="2019" name="Int. J. Syst. Evol. Microbiol.">
        <title>The Global Catalogue of Microorganisms (GCM) 10K type strain sequencing project: providing services to taxonomists for standard genome sequencing and annotation.</title>
        <authorList>
            <consortium name="The Broad Institute Genomics Platform"/>
            <consortium name="The Broad Institute Genome Sequencing Center for Infectious Disease"/>
            <person name="Wu L."/>
            <person name="Ma J."/>
        </authorList>
    </citation>
    <scope>NUCLEOTIDE SEQUENCE [LARGE SCALE GENOMIC DNA]</scope>
    <source>
        <strain evidence="4">KCTC 62575</strain>
    </source>
</reference>
<dbReference type="Proteomes" id="UP001595455">
    <property type="component" value="Unassembled WGS sequence"/>
</dbReference>